<evidence type="ECO:0000256" key="6">
    <source>
        <dbReference type="ARBA" id="ARBA00037066"/>
    </source>
</evidence>
<protein>
    <submittedName>
        <fullName evidence="8">ABC transporter ATP-binding protein</fullName>
    </submittedName>
</protein>
<reference evidence="8 9" key="1">
    <citation type="submission" date="2021-06" db="EMBL/GenBank/DDBJ databases">
        <title>Nitratireductor porphyridii sp. nov., isolated from a small marine red alga, Porphyridium purpureum in South Korea.</title>
        <authorList>
            <person name="Kim K.H."/>
            <person name="Kristyanto S."/>
            <person name="Jeon C.O."/>
        </authorList>
    </citation>
    <scope>NUCLEOTIDE SEQUENCE [LARGE SCALE GENOMIC DNA]</scope>
    <source>
        <strain evidence="8 9">R6</strain>
    </source>
</reference>
<dbReference type="PANTHER" id="PTHR42794:SF1">
    <property type="entry name" value="HEMIN IMPORT ATP-BINDING PROTEIN HMUV"/>
    <property type="match status" value="1"/>
</dbReference>
<evidence type="ECO:0000256" key="2">
    <source>
        <dbReference type="ARBA" id="ARBA00022448"/>
    </source>
</evidence>
<proteinExistence type="inferred from homology"/>
<comment type="function">
    <text evidence="6">Part of the ABC transporter complex HmuTUV involved in hemin import. Responsible for energy coupling to the transport system.</text>
</comment>
<evidence type="ECO:0000259" key="7">
    <source>
        <dbReference type="PROSITE" id="PS50893"/>
    </source>
</evidence>
<dbReference type="InterPro" id="IPR027417">
    <property type="entry name" value="P-loop_NTPase"/>
</dbReference>
<feature type="domain" description="ABC transporter" evidence="7">
    <location>
        <begin position="3"/>
        <end position="237"/>
    </location>
</feature>
<organism evidence="8 9">
    <name type="scientific">Nitratireductor rhodophyticola</name>
    <dbReference type="NCBI Taxonomy" id="2854036"/>
    <lineage>
        <taxon>Bacteria</taxon>
        <taxon>Pseudomonadati</taxon>
        <taxon>Pseudomonadota</taxon>
        <taxon>Alphaproteobacteria</taxon>
        <taxon>Hyphomicrobiales</taxon>
        <taxon>Phyllobacteriaceae</taxon>
        <taxon>Nitratireductor</taxon>
    </lineage>
</organism>
<evidence type="ECO:0000256" key="3">
    <source>
        <dbReference type="ARBA" id="ARBA00022741"/>
    </source>
</evidence>
<dbReference type="InterPro" id="IPR003593">
    <property type="entry name" value="AAA+_ATPase"/>
</dbReference>
<dbReference type="InterPro" id="IPR017871">
    <property type="entry name" value="ABC_transporter-like_CS"/>
</dbReference>
<evidence type="ECO:0000256" key="4">
    <source>
        <dbReference type="ARBA" id="ARBA00022840"/>
    </source>
</evidence>
<keyword evidence="3" id="KW-0547">Nucleotide-binding</keyword>
<dbReference type="CDD" id="cd03214">
    <property type="entry name" value="ABC_Iron-Siderophores_B12_Hemin"/>
    <property type="match status" value="1"/>
</dbReference>
<dbReference type="EMBL" id="JAHSQO010000001">
    <property type="protein sequence ID" value="MBY8915856.1"/>
    <property type="molecule type" value="Genomic_DNA"/>
</dbReference>
<sequence length="261" mass="27834">MNLHVDNLSVRLGKRQVLDAVSFDTEPGQVIGLLGPNGAGKSTLMRALNGHIAAEGAMQLGEHDLAAIGPAQRARLIAYLPQQRTIGWRLSVRDLVALGRLPWRAFGQRPDVRDEAAIARAMAMADIAPLARRVATELSGGEQARVLMARAIAQETPLLIADEPASGLDAAHQIMLMQSLKRLAAEGRTVLVSLHDLTLAARWCDEVILLNQGQRAALGKPEAVLSPENLARIYGVTAHRAHDESGLIIAPVGLTDTSSSG</sequence>
<dbReference type="Pfam" id="PF00005">
    <property type="entry name" value="ABC_tran"/>
    <property type="match status" value="1"/>
</dbReference>
<keyword evidence="4 8" id="KW-0067">ATP-binding</keyword>
<name>A0ABS7R4K0_9HYPH</name>
<dbReference type="GO" id="GO:0005524">
    <property type="term" value="F:ATP binding"/>
    <property type="evidence" value="ECO:0007669"/>
    <property type="project" value="UniProtKB-KW"/>
</dbReference>
<dbReference type="SUPFAM" id="SSF52540">
    <property type="entry name" value="P-loop containing nucleoside triphosphate hydrolases"/>
    <property type="match status" value="1"/>
</dbReference>
<accession>A0ABS7R4K0</accession>
<dbReference type="InterPro" id="IPR003439">
    <property type="entry name" value="ABC_transporter-like_ATP-bd"/>
</dbReference>
<keyword evidence="9" id="KW-1185">Reference proteome</keyword>
<evidence type="ECO:0000313" key="9">
    <source>
        <dbReference type="Proteomes" id="UP000777661"/>
    </source>
</evidence>
<keyword evidence="5" id="KW-1278">Translocase</keyword>
<dbReference type="Gene3D" id="3.40.50.300">
    <property type="entry name" value="P-loop containing nucleotide triphosphate hydrolases"/>
    <property type="match status" value="1"/>
</dbReference>
<dbReference type="PROSITE" id="PS50893">
    <property type="entry name" value="ABC_TRANSPORTER_2"/>
    <property type="match status" value="1"/>
</dbReference>
<gene>
    <name evidence="8" type="ORF">KVG22_04605</name>
</gene>
<comment type="similarity">
    <text evidence="1">Belongs to the ABC transporter superfamily.</text>
</comment>
<comment type="caution">
    <text evidence="8">The sequence shown here is derived from an EMBL/GenBank/DDBJ whole genome shotgun (WGS) entry which is preliminary data.</text>
</comment>
<evidence type="ECO:0000256" key="1">
    <source>
        <dbReference type="ARBA" id="ARBA00005417"/>
    </source>
</evidence>
<dbReference type="PROSITE" id="PS00211">
    <property type="entry name" value="ABC_TRANSPORTER_1"/>
    <property type="match status" value="1"/>
</dbReference>
<evidence type="ECO:0000256" key="5">
    <source>
        <dbReference type="ARBA" id="ARBA00022967"/>
    </source>
</evidence>
<keyword evidence="2" id="KW-0813">Transport</keyword>
<dbReference type="PANTHER" id="PTHR42794">
    <property type="entry name" value="HEMIN IMPORT ATP-BINDING PROTEIN HMUV"/>
    <property type="match status" value="1"/>
</dbReference>
<evidence type="ECO:0000313" key="8">
    <source>
        <dbReference type="EMBL" id="MBY8915856.1"/>
    </source>
</evidence>
<dbReference type="SMART" id="SM00382">
    <property type="entry name" value="AAA"/>
    <property type="match status" value="1"/>
</dbReference>
<dbReference type="Proteomes" id="UP000777661">
    <property type="component" value="Unassembled WGS sequence"/>
</dbReference>
<dbReference type="RefSeq" id="WP_223003729.1">
    <property type="nucleotide sequence ID" value="NZ_JAHSQO010000001.1"/>
</dbReference>